<evidence type="ECO:0000256" key="1">
    <source>
        <dbReference type="SAM" id="SignalP"/>
    </source>
</evidence>
<dbReference type="EMBL" id="CP027669">
    <property type="protein sequence ID" value="AVO41648.1"/>
    <property type="molecule type" value="Genomic_DNA"/>
</dbReference>
<reference evidence="2 3" key="1">
    <citation type="submission" date="2018-03" db="EMBL/GenBank/DDBJ databases">
        <title>Genome sequencing of Simplicispira sp.</title>
        <authorList>
            <person name="Kim S.-J."/>
            <person name="Heo J."/>
            <person name="Kwon S.-W."/>
        </authorList>
    </citation>
    <scope>NUCLEOTIDE SEQUENCE [LARGE SCALE GENOMIC DNA]</scope>
    <source>
        <strain evidence="2 3">SC1-8</strain>
    </source>
</reference>
<gene>
    <name evidence="2" type="ORF">C6571_10455</name>
</gene>
<evidence type="ECO:0000313" key="3">
    <source>
        <dbReference type="Proteomes" id="UP000239326"/>
    </source>
</evidence>
<dbReference type="AlphaFoldDB" id="A0A2S0N0I8"/>
<evidence type="ECO:0008006" key="4">
    <source>
        <dbReference type="Google" id="ProtNLM"/>
    </source>
</evidence>
<keyword evidence="3" id="KW-1185">Reference proteome</keyword>
<name>A0A2S0N0I8_9BURK</name>
<organism evidence="2 3">
    <name type="scientific">Simplicispira suum</name>
    <dbReference type="NCBI Taxonomy" id="2109915"/>
    <lineage>
        <taxon>Bacteria</taxon>
        <taxon>Pseudomonadati</taxon>
        <taxon>Pseudomonadota</taxon>
        <taxon>Betaproteobacteria</taxon>
        <taxon>Burkholderiales</taxon>
        <taxon>Comamonadaceae</taxon>
        <taxon>Simplicispira</taxon>
    </lineage>
</organism>
<feature type="signal peptide" evidence="1">
    <location>
        <begin position="1"/>
        <end position="20"/>
    </location>
</feature>
<protein>
    <recommendedName>
        <fullName evidence="4">Lipoprotein</fullName>
    </recommendedName>
</protein>
<dbReference type="RefSeq" id="WP_106446625.1">
    <property type="nucleotide sequence ID" value="NZ_CP027669.1"/>
</dbReference>
<sequence>MPATRILLAAAAATALLLTACGGGSDEDPIPSDKPGVLTVSQATVSGLNGIYGDGTINLTDVERKNPIGPTPELCSFKFDGAKKVGSGAEAFGDLRYESGGNALYVIYLTFDGKEYTSDETTDTAVRRDLDQIFLNGKILRASDDSGATVKVSAVIPMRGNRPAGC</sequence>
<evidence type="ECO:0000313" key="2">
    <source>
        <dbReference type="EMBL" id="AVO41648.1"/>
    </source>
</evidence>
<keyword evidence="1" id="KW-0732">Signal</keyword>
<dbReference type="OrthoDB" id="8810115at2"/>
<dbReference type="PROSITE" id="PS51257">
    <property type="entry name" value="PROKAR_LIPOPROTEIN"/>
    <property type="match status" value="1"/>
</dbReference>
<dbReference type="KEGG" id="simp:C6571_10455"/>
<accession>A0A2S0N0I8</accession>
<feature type="chain" id="PRO_5015460370" description="Lipoprotein" evidence="1">
    <location>
        <begin position="21"/>
        <end position="166"/>
    </location>
</feature>
<proteinExistence type="predicted"/>
<dbReference type="Proteomes" id="UP000239326">
    <property type="component" value="Chromosome"/>
</dbReference>